<reference evidence="2 3" key="1">
    <citation type="submission" date="2021-03" db="EMBL/GenBank/DDBJ databases">
        <title>Enterococcal diversity collection.</title>
        <authorList>
            <person name="Gilmore M.S."/>
            <person name="Schwartzman J."/>
            <person name="Van Tyne D."/>
            <person name="Martin M."/>
            <person name="Earl A.M."/>
            <person name="Manson A.L."/>
            <person name="Straub T."/>
            <person name="Salamzade R."/>
            <person name="Saavedra J."/>
            <person name="Lebreton F."/>
            <person name="Prichula J."/>
            <person name="Schaufler K."/>
            <person name="Gaca A."/>
            <person name="Sgardioli B."/>
            <person name="Wagenaar J."/>
            <person name="Strong T."/>
        </authorList>
    </citation>
    <scope>NUCLEOTIDE SEQUENCE [LARGE SCALE GENOMIC DNA]</scope>
    <source>
        <strain evidence="2 3">DIV0080</strain>
    </source>
</reference>
<organism evidence="2 3">
    <name type="scientific">Candidatus Vagococcus giribetii</name>
    <dbReference type="NCBI Taxonomy" id="2230876"/>
    <lineage>
        <taxon>Bacteria</taxon>
        <taxon>Bacillati</taxon>
        <taxon>Bacillota</taxon>
        <taxon>Bacilli</taxon>
        <taxon>Lactobacillales</taxon>
        <taxon>Enterococcaceae</taxon>
        <taxon>Vagococcus</taxon>
    </lineage>
</organism>
<feature type="transmembrane region" description="Helical" evidence="1">
    <location>
        <begin position="43"/>
        <end position="62"/>
    </location>
</feature>
<dbReference type="Proteomes" id="UP000664857">
    <property type="component" value="Unassembled WGS sequence"/>
</dbReference>
<sequence>MGPQLILIILGSMLIIVGGIRMTANKSDDNLLQLILSGQASGIGQLISGIICLIIVAVIVCFN</sequence>
<evidence type="ECO:0000313" key="3">
    <source>
        <dbReference type="Proteomes" id="UP000664857"/>
    </source>
</evidence>
<keyword evidence="1" id="KW-0812">Transmembrane</keyword>
<comment type="caution">
    <text evidence="2">The sequence shown here is derived from an EMBL/GenBank/DDBJ whole genome shotgun (WGS) entry which is preliminary data.</text>
</comment>
<dbReference type="EMBL" id="JAFLVX010000002">
    <property type="protein sequence ID" value="MBO0475486.1"/>
    <property type="molecule type" value="Genomic_DNA"/>
</dbReference>
<protein>
    <submittedName>
        <fullName evidence="2">Uncharacterized protein</fullName>
    </submittedName>
</protein>
<evidence type="ECO:0000313" key="2">
    <source>
        <dbReference type="EMBL" id="MBO0475486.1"/>
    </source>
</evidence>
<accession>A0ABS3HP14</accession>
<feature type="transmembrane region" description="Helical" evidence="1">
    <location>
        <begin position="5"/>
        <end position="23"/>
    </location>
</feature>
<keyword evidence="1" id="KW-0472">Membrane</keyword>
<evidence type="ECO:0000256" key="1">
    <source>
        <dbReference type="SAM" id="Phobius"/>
    </source>
</evidence>
<name>A0ABS3HP14_9ENTE</name>
<keyword evidence="3" id="KW-1185">Reference proteome</keyword>
<dbReference type="RefSeq" id="WP_206964081.1">
    <property type="nucleotide sequence ID" value="NZ_JAFLVX010000002.1"/>
</dbReference>
<gene>
    <name evidence="2" type="ORF">DOK76_00305</name>
</gene>
<keyword evidence="1" id="KW-1133">Transmembrane helix</keyword>
<proteinExistence type="predicted"/>